<name>A0ABY2SR52_9HYPH</name>
<keyword evidence="3" id="KW-1185">Reference proteome</keyword>
<sequence length="79" mass="9134">MMELIICAEICIFMSSQRKKPLPGSDGARISITTPDRRRPRTEYSDKKSRFCGFLLKISQSQREMGVLRQIFKRPEIGV</sequence>
<feature type="region of interest" description="Disordered" evidence="1">
    <location>
        <begin position="18"/>
        <end position="43"/>
    </location>
</feature>
<accession>A0ABY2SR52</accession>
<comment type="caution">
    <text evidence="2">The sequence shown here is derived from an EMBL/GenBank/DDBJ whole genome shotgun (WGS) entry which is preliminary data.</text>
</comment>
<evidence type="ECO:0000313" key="3">
    <source>
        <dbReference type="Proteomes" id="UP000305202"/>
    </source>
</evidence>
<evidence type="ECO:0000256" key="1">
    <source>
        <dbReference type="SAM" id="MobiDB-lite"/>
    </source>
</evidence>
<dbReference type="EMBL" id="SZPQ01000002">
    <property type="protein sequence ID" value="TKI08216.1"/>
    <property type="molecule type" value="Genomic_DNA"/>
</dbReference>
<evidence type="ECO:0000313" key="2">
    <source>
        <dbReference type="EMBL" id="TKI08216.1"/>
    </source>
</evidence>
<reference evidence="2 3" key="1">
    <citation type="submission" date="2019-04" db="EMBL/GenBank/DDBJ databases">
        <authorList>
            <person name="Li M."/>
            <person name="Gao C."/>
        </authorList>
    </citation>
    <scope>NUCLEOTIDE SEQUENCE [LARGE SCALE GENOMIC DNA]</scope>
    <source>
        <strain evidence="2 3">BGMRC 2031</strain>
    </source>
</reference>
<dbReference type="Proteomes" id="UP000305202">
    <property type="component" value="Unassembled WGS sequence"/>
</dbReference>
<proteinExistence type="predicted"/>
<protein>
    <submittedName>
        <fullName evidence="2">Uncharacterized protein</fullName>
    </submittedName>
</protein>
<organism evidence="2 3">
    <name type="scientific">Martelella alba</name>
    <dbReference type="NCBI Taxonomy" id="2590451"/>
    <lineage>
        <taxon>Bacteria</taxon>
        <taxon>Pseudomonadati</taxon>
        <taxon>Pseudomonadota</taxon>
        <taxon>Alphaproteobacteria</taxon>
        <taxon>Hyphomicrobiales</taxon>
        <taxon>Aurantimonadaceae</taxon>
        <taxon>Martelella</taxon>
    </lineage>
</organism>
<gene>
    <name evidence="2" type="ORF">FCN80_03445</name>
</gene>